<dbReference type="SUPFAM" id="SSF51126">
    <property type="entry name" value="Pectin lyase-like"/>
    <property type="match status" value="2"/>
</dbReference>
<dbReference type="InterPro" id="IPR024535">
    <property type="entry name" value="RHGA/B-epi-like_pectate_lyase"/>
</dbReference>
<dbReference type="InterPro" id="IPR052210">
    <property type="entry name" value="LysM1-like"/>
</dbReference>
<keyword evidence="8" id="KW-1185">Reference proteome</keyword>
<dbReference type="InterPro" id="IPR018392">
    <property type="entry name" value="LysM"/>
</dbReference>
<evidence type="ECO:0000256" key="2">
    <source>
        <dbReference type="ARBA" id="ARBA00022729"/>
    </source>
</evidence>
<feature type="compositionally biased region" description="Low complexity" evidence="4">
    <location>
        <begin position="234"/>
        <end position="444"/>
    </location>
</feature>
<proteinExistence type="predicted"/>
<name>A0AAV9VAW3_9PEZI</name>
<feature type="region of interest" description="Disordered" evidence="4">
    <location>
        <begin position="205"/>
        <end position="454"/>
    </location>
</feature>
<dbReference type="PROSITE" id="PS51782">
    <property type="entry name" value="LYSM"/>
    <property type="match status" value="3"/>
</dbReference>
<evidence type="ECO:0000259" key="6">
    <source>
        <dbReference type="PROSITE" id="PS51782"/>
    </source>
</evidence>
<evidence type="ECO:0000313" key="8">
    <source>
        <dbReference type="Proteomes" id="UP001375240"/>
    </source>
</evidence>
<evidence type="ECO:0000256" key="3">
    <source>
        <dbReference type="ARBA" id="ARBA00023026"/>
    </source>
</evidence>
<dbReference type="InterPro" id="IPR036779">
    <property type="entry name" value="LysM_dom_sf"/>
</dbReference>
<feature type="compositionally biased region" description="Low complexity" evidence="4">
    <location>
        <begin position="205"/>
        <end position="218"/>
    </location>
</feature>
<feature type="chain" id="PRO_5043732050" description="LysM domain-containing protein" evidence="5">
    <location>
        <begin position="24"/>
        <end position="1259"/>
    </location>
</feature>
<accession>A0AAV9VAW3</accession>
<feature type="signal peptide" evidence="5">
    <location>
        <begin position="1"/>
        <end position="23"/>
    </location>
</feature>
<dbReference type="Proteomes" id="UP001375240">
    <property type="component" value="Unassembled WGS sequence"/>
</dbReference>
<dbReference type="Pfam" id="PF12708">
    <property type="entry name" value="Pect-lyase_RHGA_epim"/>
    <property type="match status" value="2"/>
</dbReference>
<evidence type="ECO:0000256" key="4">
    <source>
        <dbReference type="SAM" id="MobiDB-lite"/>
    </source>
</evidence>
<dbReference type="PANTHER" id="PTHR34997:SF2">
    <property type="entry name" value="LYSM DOMAIN-CONTAINING PROTEIN-RELATED"/>
    <property type="match status" value="1"/>
</dbReference>
<reference evidence="7 8" key="1">
    <citation type="submission" date="2019-10" db="EMBL/GenBank/DDBJ databases">
        <authorList>
            <person name="Palmer J.M."/>
        </authorList>
    </citation>
    <scope>NUCLEOTIDE SEQUENCE [LARGE SCALE GENOMIC DNA]</scope>
    <source>
        <strain evidence="7 8">TWF696</strain>
    </source>
</reference>
<dbReference type="Pfam" id="PF01476">
    <property type="entry name" value="LysM"/>
    <property type="match status" value="1"/>
</dbReference>
<keyword evidence="1" id="KW-0147">Chitin-binding</keyword>
<dbReference type="CDD" id="cd23668">
    <property type="entry name" value="GH55_beta13glucanase-like"/>
    <property type="match status" value="1"/>
</dbReference>
<keyword evidence="3" id="KW-0843">Virulence</keyword>
<dbReference type="PANTHER" id="PTHR34997">
    <property type="entry name" value="AM15"/>
    <property type="match status" value="1"/>
</dbReference>
<dbReference type="InterPro" id="IPR012334">
    <property type="entry name" value="Pectin_lyas_fold"/>
</dbReference>
<dbReference type="AlphaFoldDB" id="A0AAV9VAW3"/>
<feature type="domain" description="LysM" evidence="6">
    <location>
        <begin position="151"/>
        <end position="202"/>
    </location>
</feature>
<comment type="caution">
    <text evidence="7">The sequence shown here is derived from an EMBL/GenBank/DDBJ whole genome shotgun (WGS) entry which is preliminary data.</text>
</comment>
<dbReference type="GO" id="GO:0008061">
    <property type="term" value="F:chitin binding"/>
    <property type="evidence" value="ECO:0007669"/>
    <property type="project" value="UniProtKB-KW"/>
</dbReference>
<gene>
    <name evidence="7" type="ORF">TWF696_003860</name>
</gene>
<protein>
    <recommendedName>
        <fullName evidence="6">LysM domain-containing protein</fullName>
    </recommendedName>
</protein>
<feature type="domain" description="LysM" evidence="6">
    <location>
        <begin position="64"/>
        <end position="113"/>
    </location>
</feature>
<evidence type="ECO:0000256" key="1">
    <source>
        <dbReference type="ARBA" id="ARBA00022669"/>
    </source>
</evidence>
<sequence>MRQLDIILSALFISTLAINGAQGAVLDYGLHHNVNVDRRDDNLAPRAVHTPSPVQYGQVQGCTGWRYVSASDTCAKIVSRFKCYGLTQAKLIQWNPALKSDCSGLARKHYVCVKRDSPPQNAKSMDNPPAAQYPPGYPSPIQAGQAGNCVAWRYVSSSDTCSKIVNRFQYGPTKLTMADLLKWNPALGSNCSGLKRKHYLCVQTGTPPTSSRTTTAPALQRPTSSVQGLGGDISTTHSTLSTSATRSTTSPTTSGLETTTSATSTISGSEATASTTATNDASTSDSTSQTSGSASTTDSTLTSSSNTSETDPESTTTGTDTTTDTTSTITSSTLTTDSTSSSETLALETSSTTSQSTSGASTTDYTSATDSSTSTGDSTSSTLTTDSSSTTDSTSTESTSTTDSTSTASSSTLTTISTSTSTTISTTTTTSASTTATTTATTTTNGPPGPTQEGQVANCVQWHPVEDGDTCDTIVTENADSPVFLTRVTLLQWNPALGDDCSGLQAGYSICIRAQHWLDAIAHQGRAPYAPTDYKVYRNVKDFGAKGDGITDDTVAIQDAIASGNRCGLSCDSSTTKPALIYFPPGTYKVSATIQMYYFTHFVGDPVTLPRLKASSTFPAASVIDANPYDNTGHNWHGSTNNFYKVIRNLIIDTTDVPAAVEVKGIHWQVAQATSLDHVKFFANNEPGTQHWGLYMEDGSGGYLSDLEFNGGLYGANLGNQQFTLQNMVFNDCGTGLHFFWGWLWDLKGLIFNNVGTAIDISAGGPDALGVGSVVVADSTFINVGVAVKSEKSATSSPKTANSLVLDNIRITNCPIIVGRSGDIKLAGSSGSMTIDMWAQGRSYDALHTSGQDIQGPFAGFVRPSVLLDGAGNILGRSKPQYADLKPDQILSARAEGCQGNGIADDTVALQAAINKAASENKVLYIDYGVYVVSTTIRVPPNARIMGEVWPVILGFGPIFTNVDSPVPIVQFGQPGETGFIECTNFIVATRGPMKGAILMEWNLASTSEISGLYDVHARVGGFQGSNLDANTCIKTPDSTTIKDECIAAFMLMWIRASASGVYLGNVWLWTADHDLDLPAHSQISVYVGRGLLVESTGPVWLYGTASEHNVLYQYQFSGAQNVYMGAIQTESPYFQANPDATRPFDVNPAFDDPDYDVLCPAGSPATCKKSLGLIIKDSSNILCYGSATYSWFENYTQQCVDPDTCQQLMTYIENSSNIRIYNINTKGTETLFTVDNNWSAAEGDNENAFVSTVALLQI</sequence>
<keyword evidence="2 5" id="KW-0732">Signal</keyword>
<dbReference type="Gene3D" id="2.160.20.10">
    <property type="entry name" value="Single-stranded right-handed beta-helix, Pectin lyase-like"/>
    <property type="match status" value="2"/>
</dbReference>
<dbReference type="InterPro" id="IPR011050">
    <property type="entry name" value="Pectin_lyase_fold/virulence"/>
</dbReference>
<feature type="domain" description="LysM" evidence="6">
    <location>
        <begin position="461"/>
        <end position="512"/>
    </location>
</feature>
<dbReference type="EMBL" id="JAVHNQ010000002">
    <property type="protein sequence ID" value="KAK6354721.1"/>
    <property type="molecule type" value="Genomic_DNA"/>
</dbReference>
<evidence type="ECO:0000313" key="7">
    <source>
        <dbReference type="EMBL" id="KAK6354721.1"/>
    </source>
</evidence>
<evidence type="ECO:0000256" key="5">
    <source>
        <dbReference type="SAM" id="SignalP"/>
    </source>
</evidence>
<dbReference type="Gene3D" id="3.10.350.10">
    <property type="entry name" value="LysM domain"/>
    <property type="match status" value="3"/>
</dbReference>
<organism evidence="7 8">
    <name type="scientific">Orbilia brochopaga</name>
    <dbReference type="NCBI Taxonomy" id="3140254"/>
    <lineage>
        <taxon>Eukaryota</taxon>
        <taxon>Fungi</taxon>
        <taxon>Dikarya</taxon>
        <taxon>Ascomycota</taxon>
        <taxon>Pezizomycotina</taxon>
        <taxon>Orbiliomycetes</taxon>
        <taxon>Orbiliales</taxon>
        <taxon>Orbiliaceae</taxon>
        <taxon>Orbilia</taxon>
    </lineage>
</organism>